<organism evidence="9 10">
    <name type="scientific">Reinekea forsetii</name>
    <dbReference type="NCBI Taxonomy" id="1336806"/>
    <lineage>
        <taxon>Bacteria</taxon>
        <taxon>Pseudomonadati</taxon>
        <taxon>Pseudomonadota</taxon>
        <taxon>Gammaproteobacteria</taxon>
        <taxon>Oceanospirillales</taxon>
        <taxon>Saccharospirillaceae</taxon>
        <taxon>Reinekea</taxon>
    </lineage>
</organism>
<keyword evidence="4" id="KW-1003">Cell membrane</keyword>
<keyword evidence="10" id="KW-1185">Reference proteome</keyword>
<dbReference type="Pfam" id="PF01594">
    <property type="entry name" value="AI-2E_transport"/>
    <property type="match status" value="1"/>
</dbReference>
<name>A0A2K8KQR2_9GAMM</name>
<evidence type="ECO:0000256" key="8">
    <source>
        <dbReference type="SAM" id="Phobius"/>
    </source>
</evidence>
<evidence type="ECO:0000256" key="4">
    <source>
        <dbReference type="ARBA" id="ARBA00022475"/>
    </source>
</evidence>
<dbReference type="AlphaFoldDB" id="A0A2K8KQR2"/>
<evidence type="ECO:0000256" key="7">
    <source>
        <dbReference type="ARBA" id="ARBA00023136"/>
    </source>
</evidence>
<evidence type="ECO:0000313" key="9">
    <source>
        <dbReference type="EMBL" id="ATX76191.1"/>
    </source>
</evidence>
<feature type="transmembrane region" description="Helical" evidence="8">
    <location>
        <begin position="285"/>
        <end position="308"/>
    </location>
</feature>
<sequence length="362" mass="40415">MKIYRVVSDFFHRYFSDEEAVILFILFILFFVIIYTFGSTLAPLFTAVILSYLLSPLVDKLQSFRVPHTLAVIGVFASFFGVAIVSLLVMIPALVKQVSRLVGDIPRMMGIFQDQLAALPLRYPELLSSELVDQWIGSLELSQVGQQLSGWLPSVVTFSLNTLSSVIGVLVYVIVVPLMVFFILKDREQLWLKFKSILPEQRRLMNQIALEMNQQIANYIRGKVIEILIVGSASFVTFELLGLDYAALLSVLIGFSVLIPYIGATVVTIPVFAIGLFQWGFGPQLYWVLMAYLLIQILDGNVLVPLLFSEAVNLHPVAIIVSVLIFGGIWGFWGVFFAIPLATLVKAIINAWPSNSSRESVE</sequence>
<dbReference type="InterPro" id="IPR002549">
    <property type="entry name" value="AI-2E-like"/>
</dbReference>
<dbReference type="GO" id="GO:0005886">
    <property type="term" value="C:plasma membrane"/>
    <property type="evidence" value="ECO:0007669"/>
    <property type="project" value="UniProtKB-SubCell"/>
</dbReference>
<keyword evidence="5 8" id="KW-0812">Transmembrane</keyword>
<dbReference type="KEGG" id="rfo:REIFOR_01036"/>
<feature type="transmembrane region" description="Helical" evidence="8">
    <location>
        <begin position="224"/>
        <end position="243"/>
    </location>
</feature>
<comment type="subcellular location">
    <subcellularLocation>
        <location evidence="1">Cell membrane</location>
        <topology evidence="1">Multi-pass membrane protein</topology>
    </subcellularLocation>
</comment>
<evidence type="ECO:0000256" key="5">
    <source>
        <dbReference type="ARBA" id="ARBA00022692"/>
    </source>
</evidence>
<dbReference type="GO" id="GO:0055085">
    <property type="term" value="P:transmembrane transport"/>
    <property type="evidence" value="ECO:0007669"/>
    <property type="project" value="TreeGrafter"/>
</dbReference>
<reference evidence="9 10" key="1">
    <citation type="journal article" date="2017" name="Environ. Microbiol.">
        <title>Genomic and physiological analyses of 'Reinekea forsetii' reveal a versatile opportunistic lifestyle during spring algae blooms.</title>
        <authorList>
            <person name="Avci B."/>
            <person name="Hahnke R.L."/>
            <person name="Chafee M."/>
            <person name="Fischer T."/>
            <person name="Gruber-Vodicka H."/>
            <person name="Tegetmeyer H.E."/>
            <person name="Harder J."/>
            <person name="Fuchs B.M."/>
            <person name="Amann R.I."/>
            <person name="Teeling H."/>
        </authorList>
    </citation>
    <scope>NUCLEOTIDE SEQUENCE [LARGE SCALE GENOMIC DNA]</scope>
    <source>
        <strain evidence="9 10">Hel1_31_D35</strain>
    </source>
</reference>
<feature type="transmembrane region" description="Helical" evidence="8">
    <location>
        <begin position="41"/>
        <end position="58"/>
    </location>
</feature>
<comment type="similarity">
    <text evidence="2">Belongs to the autoinducer-2 exporter (AI-2E) (TC 2.A.86) family.</text>
</comment>
<dbReference type="Proteomes" id="UP000229757">
    <property type="component" value="Chromosome"/>
</dbReference>
<dbReference type="PANTHER" id="PTHR21716:SF53">
    <property type="entry name" value="PERMEASE PERM-RELATED"/>
    <property type="match status" value="1"/>
</dbReference>
<evidence type="ECO:0000256" key="1">
    <source>
        <dbReference type="ARBA" id="ARBA00004651"/>
    </source>
</evidence>
<feature type="transmembrane region" description="Helical" evidence="8">
    <location>
        <begin position="314"/>
        <end position="339"/>
    </location>
</feature>
<evidence type="ECO:0000256" key="2">
    <source>
        <dbReference type="ARBA" id="ARBA00009773"/>
    </source>
</evidence>
<proteinExistence type="inferred from homology"/>
<evidence type="ECO:0000313" key="10">
    <source>
        <dbReference type="Proteomes" id="UP000229757"/>
    </source>
</evidence>
<feature type="transmembrane region" description="Helical" evidence="8">
    <location>
        <begin position="163"/>
        <end position="184"/>
    </location>
</feature>
<keyword evidence="3" id="KW-0813">Transport</keyword>
<evidence type="ECO:0000256" key="3">
    <source>
        <dbReference type="ARBA" id="ARBA00022448"/>
    </source>
</evidence>
<protein>
    <submittedName>
        <fullName evidence="9">Putative permease, PerM family</fullName>
    </submittedName>
</protein>
<feature type="transmembrane region" description="Helical" evidence="8">
    <location>
        <begin position="20"/>
        <end position="35"/>
    </location>
</feature>
<gene>
    <name evidence="9" type="ORF">REIFOR_01036</name>
</gene>
<feature type="transmembrane region" description="Helical" evidence="8">
    <location>
        <begin position="249"/>
        <end position="273"/>
    </location>
</feature>
<dbReference type="PANTHER" id="PTHR21716">
    <property type="entry name" value="TRANSMEMBRANE PROTEIN"/>
    <property type="match status" value="1"/>
</dbReference>
<accession>A0A2K8KQR2</accession>
<evidence type="ECO:0000256" key="6">
    <source>
        <dbReference type="ARBA" id="ARBA00022989"/>
    </source>
</evidence>
<keyword evidence="6 8" id="KW-1133">Transmembrane helix</keyword>
<feature type="transmembrane region" description="Helical" evidence="8">
    <location>
        <begin position="70"/>
        <end position="95"/>
    </location>
</feature>
<keyword evidence="7 8" id="KW-0472">Membrane</keyword>
<dbReference type="EMBL" id="CP011797">
    <property type="protein sequence ID" value="ATX76191.1"/>
    <property type="molecule type" value="Genomic_DNA"/>
</dbReference>